<accession>A0ABR2JRP8</accession>
<name>A0ABR2JRP8_9EUKA</name>
<evidence type="ECO:0000313" key="3">
    <source>
        <dbReference type="EMBL" id="KAK8881455.1"/>
    </source>
</evidence>
<gene>
    <name evidence="3" type="ORF">M9Y10_004191</name>
</gene>
<dbReference type="Proteomes" id="UP001470230">
    <property type="component" value="Unassembled WGS sequence"/>
</dbReference>
<comment type="caution">
    <text evidence="3">The sequence shown here is derived from an EMBL/GenBank/DDBJ whole genome shotgun (WGS) entry which is preliminary data.</text>
</comment>
<evidence type="ECO:0000259" key="2">
    <source>
        <dbReference type="Pfam" id="PF00535"/>
    </source>
</evidence>
<dbReference type="SUPFAM" id="SSF53448">
    <property type="entry name" value="Nucleotide-diphospho-sugar transferases"/>
    <property type="match status" value="1"/>
</dbReference>
<dbReference type="CDD" id="cd00761">
    <property type="entry name" value="Glyco_tranf_GTA_type"/>
    <property type="match status" value="1"/>
</dbReference>
<protein>
    <recommendedName>
        <fullName evidence="2">Glycosyltransferase 2-like domain-containing protein</fullName>
    </recommendedName>
</protein>
<dbReference type="Gene3D" id="3.90.550.10">
    <property type="entry name" value="Spore Coat Polysaccharide Biosynthesis Protein SpsA, Chain A"/>
    <property type="match status" value="1"/>
</dbReference>
<evidence type="ECO:0000313" key="4">
    <source>
        <dbReference type="Proteomes" id="UP001470230"/>
    </source>
</evidence>
<organism evidence="3 4">
    <name type="scientific">Tritrichomonas musculus</name>
    <dbReference type="NCBI Taxonomy" id="1915356"/>
    <lineage>
        <taxon>Eukaryota</taxon>
        <taxon>Metamonada</taxon>
        <taxon>Parabasalia</taxon>
        <taxon>Tritrichomonadida</taxon>
        <taxon>Tritrichomonadidae</taxon>
        <taxon>Tritrichomonas</taxon>
    </lineage>
</organism>
<dbReference type="InterPro" id="IPR029044">
    <property type="entry name" value="Nucleotide-diphossugar_trans"/>
</dbReference>
<proteinExistence type="predicted"/>
<evidence type="ECO:0000256" key="1">
    <source>
        <dbReference type="ARBA" id="ARBA00003301"/>
    </source>
</evidence>
<sequence>MRIIIFFGSWFYLIIIFYRSLKQINSLESFFISLISEDSKSNSDSRLYDSKMIARRFFPKLSIIIPCFEKGRFLPRAFKSCIEDQYLTKYKFNIEIICIDDASTDDTFKIFNDLKNKYETEDVFNNSDKDNIFKNNVNIKVFRFKKNKGTLYSRIFALNQTNADYIMSLDADDEIIPGHMQRLLTLIQSRNDVDIIQYRFLCLNEIDVKKKIESKINGSVNFGYWLFSYGTYPFNITHNLNLEDSIEVLKYKVGEKNLNQNNNLDQLSHSHLINASTLRKMILRPSIMWNFPGIIIKRQLMLKSVLALDFDPSYKKVCEYEDRLILYACFYFCEKLYFLDEVGYIYHSGIYTPKRKPRARYVNFLLNRLFVSGKKNV</sequence>
<dbReference type="EMBL" id="JAPFFF010000010">
    <property type="protein sequence ID" value="KAK8881455.1"/>
    <property type="molecule type" value="Genomic_DNA"/>
</dbReference>
<dbReference type="Pfam" id="PF00535">
    <property type="entry name" value="Glycos_transf_2"/>
    <property type="match status" value="1"/>
</dbReference>
<keyword evidence="4" id="KW-1185">Reference proteome</keyword>
<feature type="domain" description="Glycosyltransferase 2-like" evidence="2">
    <location>
        <begin position="62"/>
        <end position="210"/>
    </location>
</feature>
<comment type="function">
    <text evidence="1">Dolichyl-phosphate beta-glucosyltransferase involved in the glycosylation of glycoproteins through the synthesis of dolichyl beta-D-glucosyl phosphate which serves as a sugar donor for transfer of three glucose residues to the Man-9-GlcNAc-2-PP-dolichol precursor to N-glycans.</text>
</comment>
<dbReference type="PANTHER" id="PTHR22916">
    <property type="entry name" value="GLYCOSYLTRANSFERASE"/>
    <property type="match status" value="1"/>
</dbReference>
<dbReference type="PANTHER" id="PTHR22916:SF3">
    <property type="entry name" value="UDP-GLCNAC:BETAGAL BETA-1,3-N-ACETYLGLUCOSAMINYLTRANSFERASE-LIKE PROTEIN 1"/>
    <property type="match status" value="1"/>
</dbReference>
<reference evidence="3 4" key="1">
    <citation type="submission" date="2024-04" db="EMBL/GenBank/DDBJ databases">
        <title>Tritrichomonas musculus Genome.</title>
        <authorList>
            <person name="Alves-Ferreira E."/>
            <person name="Grigg M."/>
            <person name="Lorenzi H."/>
            <person name="Galac M."/>
        </authorList>
    </citation>
    <scope>NUCLEOTIDE SEQUENCE [LARGE SCALE GENOMIC DNA]</scope>
    <source>
        <strain evidence="3 4">EAF2021</strain>
    </source>
</reference>
<dbReference type="InterPro" id="IPR001173">
    <property type="entry name" value="Glyco_trans_2-like"/>
</dbReference>